<dbReference type="Gramene" id="TRITD2Bv1G183140.1">
    <property type="protein sequence ID" value="TRITD2Bv1G183140.1"/>
    <property type="gene ID" value="TRITD2Bv1G183140"/>
</dbReference>
<dbReference type="Proteomes" id="UP000324705">
    <property type="component" value="Chromosome 2B"/>
</dbReference>
<dbReference type="AlphaFoldDB" id="A0A9R1RQ72"/>
<feature type="compositionally biased region" description="Basic and acidic residues" evidence="1">
    <location>
        <begin position="1"/>
        <end position="11"/>
    </location>
</feature>
<evidence type="ECO:0000313" key="3">
    <source>
        <dbReference type="EMBL" id="VAH49563.1"/>
    </source>
</evidence>
<feature type="compositionally biased region" description="Basic and acidic residues" evidence="1">
    <location>
        <begin position="31"/>
        <end position="41"/>
    </location>
</feature>
<protein>
    <recommendedName>
        <fullName evidence="2">Remorin N-terminal domain-containing protein</fullName>
    </recommendedName>
</protein>
<reference evidence="3 4" key="1">
    <citation type="submission" date="2017-09" db="EMBL/GenBank/DDBJ databases">
        <authorList>
            <consortium name="International Durum Wheat Genome Sequencing Consortium (IDWGSC)"/>
            <person name="Milanesi L."/>
        </authorList>
    </citation>
    <scope>NUCLEOTIDE SEQUENCE [LARGE SCALE GENOMIC DNA]</scope>
    <source>
        <strain evidence="4">cv. Svevo</strain>
    </source>
</reference>
<gene>
    <name evidence="3" type="ORF">TRITD_2Bv1G183140</name>
</gene>
<accession>A0A9R1RQ72</accession>
<feature type="compositionally biased region" description="Basic and acidic residues" evidence="1">
    <location>
        <begin position="51"/>
        <end position="60"/>
    </location>
</feature>
<feature type="region of interest" description="Disordered" evidence="1">
    <location>
        <begin position="1"/>
        <end position="60"/>
    </location>
</feature>
<evidence type="ECO:0000256" key="1">
    <source>
        <dbReference type="SAM" id="MobiDB-lite"/>
    </source>
</evidence>
<evidence type="ECO:0000259" key="2">
    <source>
        <dbReference type="Pfam" id="PF03766"/>
    </source>
</evidence>
<dbReference type="InterPro" id="IPR005518">
    <property type="entry name" value="Remorin_N"/>
</dbReference>
<feature type="domain" description="Remorin N-terminal" evidence="2">
    <location>
        <begin position="33"/>
        <end position="70"/>
    </location>
</feature>
<name>A0A9R1RQ72_TRITD</name>
<organism evidence="3 4">
    <name type="scientific">Triticum turgidum subsp. durum</name>
    <name type="common">Durum wheat</name>
    <name type="synonym">Triticum durum</name>
    <dbReference type="NCBI Taxonomy" id="4567"/>
    <lineage>
        <taxon>Eukaryota</taxon>
        <taxon>Viridiplantae</taxon>
        <taxon>Streptophyta</taxon>
        <taxon>Embryophyta</taxon>
        <taxon>Tracheophyta</taxon>
        <taxon>Spermatophyta</taxon>
        <taxon>Magnoliopsida</taxon>
        <taxon>Liliopsida</taxon>
        <taxon>Poales</taxon>
        <taxon>Poaceae</taxon>
        <taxon>BOP clade</taxon>
        <taxon>Pooideae</taxon>
        <taxon>Triticodae</taxon>
        <taxon>Triticeae</taxon>
        <taxon>Triticinae</taxon>
        <taxon>Triticum</taxon>
    </lineage>
</organism>
<sequence length="109" mass="11250">MAAEEPKKVEVEAAPEPEAAPPAVPAAEPEAPAKDVTEEKAVIPAPAPAAEEEKPPADDSKALVVVESESPAACFLLFLATVSVKFALVSARPAGLWLNDGKRGGRARI</sequence>
<proteinExistence type="predicted"/>
<dbReference type="Pfam" id="PF03766">
    <property type="entry name" value="Remorin_N"/>
    <property type="match status" value="1"/>
</dbReference>
<dbReference type="EMBL" id="LT934114">
    <property type="protein sequence ID" value="VAH49563.1"/>
    <property type="molecule type" value="Genomic_DNA"/>
</dbReference>
<evidence type="ECO:0000313" key="4">
    <source>
        <dbReference type="Proteomes" id="UP000324705"/>
    </source>
</evidence>
<keyword evidence="4" id="KW-1185">Reference proteome</keyword>